<dbReference type="PROSITE" id="PS01229">
    <property type="entry name" value="COF_2"/>
    <property type="match status" value="1"/>
</dbReference>
<dbReference type="NCBIfam" id="TIGR01494">
    <property type="entry name" value="ATPase_P-type"/>
    <property type="match status" value="1"/>
</dbReference>
<dbReference type="SUPFAM" id="SSF56784">
    <property type="entry name" value="HAD-like"/>
    <property type="match status" value="1"/>
</dbReference>
<keyword evidence="1" id="KW-1278">Translocase</keyword>
<sequence length="184" mass="19668">MGIALPGLTLAQQFYLSVKAHREGRLGTQALFLALERLNGIRVLYGIKPNEKKQFVSELQKKKNVVAMVGDGINDASALASADVGVAMGGGVGAASEVSSVVLMGNRLSQPESDHLNVVDGCFGAEQIDNEDCKAKSLDAIVGLRWFHGGQRSPLLRRRTLPRCKAAPDLIFGYVPPLLLSLLS</sequence>
<dbReference type="GO" id="GO:0043682">
    <property type="term" value="F:P-type divalent copper transporter activity"/>
    <property type="evidence" value="ECO:0007669"/>
    <property type="project" value="TreeGrafter"/>
</dbReference>
<evidence type="ECO:0000313" key="2">
    <source>
        <dbReference type="EMBL" id="KAK9087321.1"/>
    </source>
</evidence>
<dbReference type="Proteomes" id="UP001420932">
    <property type="component" value="Unassembled WGS sequence"/>
</dbReference>
<organism evidence="2 3">
    <name type="scientific">Stephania yunnanensis</name>
    <dbReference type="NCBI Taxonomy" id="152371"/>
    <lineage>
        <taxon>Eukaryota</taxon>
        <taxon>Viridiplantae</taxon>
        <taxon>Streptophyta</taxon>
        <taxon>Embryophyta</taxon>
        <taxon>Tracheophyta</taxon>
        <taxon>Spermatophyta</taxon>
        <taxon>Magnoliopsida</taxon>
        <taxon>Ranunculales</taxon>
        <taxon>Menispermaceae</taxon>
        <taxon>Menispermoideae</taxon>
        <taxon>Cissampelideae</taxon>
        <taxon>Stephania</taxon>
    </lineage>
</organism>
<dbReference type="Gene3D" id="3.40.50.1000">
    <property type="entry name" value="HAD superfamily/HAD-like"/>
    <property type="match status" value="1"/>
</dbReference>
<name>A0AAP0E649_9MAGN</name>
<dbReference type="GO" id="GO:0005507">
    <property type="term" value="F:copper ion binding"/>
    <property type="evidence" value="ECO:0007669"/>
    <property type="project" value="TreeGrafter"/>
</dbReference>
<evidence type="ECO:0008006" key="4">
    <source>
        <dbReference type="Google" id="ProtNLM"/>
    </source>
</evidence>
<dbReference type="EMBL" id="JBBNAF010000013">
    <property type="protein sequence ID" value="KAK9087321.1"/>
    <property type="molecule type" value="Genomic_DNA"/>
</dbReference>
<protein>
    <recommendedName>
        <fullName evidence="4">P-type ATPase</fullName>
    </recommendedName>
</protein>
<proteinExistence type="predicted"/>
<dbReference type="InterPro" id="IPR023214">
    <property type="entry name" value="HAD_sf"/>
</dbReference>
<dbReference type="PANTHER" id="PTHR43520:SF22">
    <property type="entry name" value="COPPER-TRANSPORTING ATPASE PAA1, CHLOROPLASTIC"/>
    <property type="match status" value="1"/>
</dbReference>
<dbReference type="GO" id="GO:0055070">
    <property type="term" value="P:copper ion homeostasis"/>
    <property type="evidence" value="ECO:0007669"/>
    <property type="project" value="TreeGrafter"/>
</dbReference>
<dbReference type="InterPro" id="IPR001757">
    <property type="entry name" value="P_typ_ATPase"/>
</dbReference>
<reference evidence="2 3" key="1">
    <citation type="submission" date="2024-01" db="EMBL/GenBank/DDBJ databases">
        <title>Genome assemblies of Stephania.</title>
        <authorList>
            <person name="Yang L."/>
        </authorList>
    </citation>
    <scope>NUCLEOTIDE SEQUENCE [LARGE SCALE GENOMIC DNA]</scope>
    <source>
        <strain evidence="2">YNDBR</strain>
        <tissue evidence="2">Leaf</tissue>
    </source>
</reference>
<dbReference type="Pfam" id="PF00702">
    <property type="entry name" value="Hydrolase"/>
    <property type="match status" value="1"/>
</dbReference>
<dbReference type="InterPro" id="IPR036412">
    <property type="entry name" value="HAD-like_sf"/>
</dbReference>
<dbReference type="AlphaFoldDB" id="A0AAP0E649"/>
<evidence type="ECO:0000313" key="3">
    <source>
        <dbReference type="Proteomes" id="UP001420932"/>
    </source>
</evidence>
<dbReference type="GO" id="GO:0016020">
    <property type="term" value="C:membrane"/>
    <property type="evidence" value="ECO:0007669"/>
    <property type="project" value="InterPro"/>
</dbReference>
<gene>
    <name evidence="2" type="ORF">Syun_029715</name>
</gene>
<accession>A0AAP0E649</accession>
<dbReference type="PANTHER" id="PTHR43520">
    <property type="entry name" value="ATP7, ISOFORM B"/>
    <property type="match status" value="1"/>
</dbReference>
<keyword evidence="3" id="KW-1185">Reference proteome</keyword>
<dbReference type="GO" id="GO:0016887">
    <property type="term" value="F:ATP hydrolysis activity"/>
    <property type="evidence" value="ECO:0007669"/>
    <property type="project" value="InterPro"/>
</dbReference>
<dbReference type="GO" id="GO:0005524">
    <property type="term" value="F:ATP binding"/>
    <property type="evidence" value="ECO:0007669"/>
    <property type="project" value="InterPro"/>
</dbReference>
<evidence type="ECO:0000256" key="1">
    <source>
        <dbReference type="ARBA" id="ARBA00022967"/>
    </source>
</evidence>
<dbReference type="PRINTS" id="PR00119">
    <property type="entry name" value="CATATPASE"/>
</dbReference>
<comment type="caution">
    <text evidence="2">The sequence shown here is derived from an EMBL/GenBank/DDBJ whole genome shotgun (WGS) entry which is preliminary data.</text>
</comment>